<accession>A0ABY5IMN4</accession>
<dbReference type="InterPro" id="IPR011990">
    <property type="entry name" value="TPR-like_helical_dom_sf"/>
</dbReference>
<reference evidence="3" key="1">
    <citation type="submission" date="2022-07" db="EMBL/GenBank/DDBJ databases">
        <title>Isolation, identification, and degradation of a PFOSA degrading strain from sewage treatment plant.</title>
        <authorList>
            <person name="Zhang L."/>
            <person name="Huo Y."/>
        </authorList>
    </citation>
    <scope>NUCLEOTIDE SEQUENCE</scope>
    <source>
        <strain evidence="3">C1</strain>
    </source>
</reference>
<keyword evidence="3" id="KW-0808">Transferase</keyword>
<feature type="transmembrane region" description="Helical" evidence="1">
    <location>
        <begin position="354"/>
        <end position="377"/>
    </location>
</feature>
<feature type="domain" description="Signal transduction histidine kinase internal region" evidence="2">
    <location>
        <begin position="393"/>
        <end position="468"/>
    </location>
</feature>
<dbReference type="RefSeq" id="WP_256549778.1">
    <property type="nucleotide sequence ID" value="NZ_CP101751.1"/>
</dbReference>
<proteinExistence type="predicted"/>
<gene>
    <name evidence="3" type="ORF">NOX80_10735</name>
</gene>
<dbReference type="SUPFAM" id="SSF48452">
    <property type="entry name" value="TPR-like"/>
    <property type="match status" value="1"/>
</dbReference>
<dbReference type="Gene3D" id="1.25.40.10">
    <property type="entry name" value="Tetratricopeptide repeat domain"/>
    <property type="match status" value="2"/>
</dbReference>
<dbReference type="EMBL" id="CP101751">
    <property type="protein sequence ID" value="UUC44108.1"/>
    <property type="molecule type" value="Genomic_DNA"/>
</dbReference>
<name>A0ABY5IMN4_9FLAO</name>
<keyword evidence="4" id="KW-1185">Reference proteome</keyword>
<dbReference type="Proteomes" id="UP001059844">
    <property type="component" value="Chromosome"/>
</dbReference>
<keyword evidence="1" id="KW-0472">Membrane</keyword>
<dbReference type="InterPro" id="IPR050640">
    <property type="entry name" value="Bact_2-comp_sensor_kinase"/>
</dbReference>
<keyword evidence="3" id="KW-0418">Kinase</keyword>
<dbReference type="InterPro" id="IPR036890">
    <property type="entry name" value="HATPase_C_sf"/>
</dbReference>
<evidence type="ECO:0000313" key="4">
    <source>
        <dbReference type="Proteomes" id="UP001059844"/>
    </source>
</evidence>
<protein>
    <submittedName>
        <fullName evidence="3">Histidine kinase</fullName>
    </submittedName>
</protein>
<evidence type="ECO:0000313" key="3">
    <source>
        <dbReference type="EMBL" id="UUC44108.1"/>
    </source>
</evidence>
<dbReference type="PANTHER" id="PTHR34220:SF7">
    <property type="entry name" value="SENSOR HISTIDINE KINASE YPDA"/>
    <property type="match status" value="1"/>
</dbReference>
<keyword evidence="1" id="KW-1133">Transmembrane helix</keyword>
<dbReference type="SMART" id="SM00028">
    <property type="entry name" value="TPR"/>
    <property type="match status" value="4"/>
</dbReference>
<sequence length="591" mass="68016">MIKRFKIKWLLCLFYCIFFDAGSLIYAQDYKRIDSLQYVADIYNRTGQNYKAAVAQLDVDVAFMAADRPLRDRSAYRTAQAYVRSGQYDEAFYHITRAFEGMSQSNDSIGLAYCYSVMGQIFAFKKEDAKAGEYHYKALNILKRNARQKENIVTAKILYADFLIYQKKYTTALKLLSEALSVTHGTGFYNSKAYIKDKLGFCYAMLGDTRKADLYYREALSDEKTNRYVDIRMRILKHQGELSLSLNDITKAKSFLEQCIALKPLTEENEDYVLANRLLAGLYEGLGNYELAYNYGMESVQAKRKLMDEAMLTDTEARSVKFDTEQLALQNSLLQTTVETQKIEAQQANARKNVFLLGFIFTIVVLATLLIFLYFYFRQKRAIAASRNNELKQQLLLTQMNPHFIFNSVDTIQNLIYEDRNDEAVDYLSKFSQLTLQILENSSLQYISLREEINMTVNYLVIQQLLYNNFDYEVIAEDGIDTESTFIPPMLTQPFIENAVKHGIAGKKSDGRIQVRFYKKRNKLYFEVIDNGKGLTGKTREGHRSMATKITSERLNATQDTIEVANIVEEGIVKGTVSRFAIPYKIKNNLA</sequence>
<dbReference type="Pfam" id="PF13424">
    <property type="entry name" value="TPR_12"/>
    <property type="match status" value="1"/>
</dbReference>
<dbReference type="InterPro" id="IPR019734">
    <property type="entry name" value="TPR_rpt"/>
</dbReference>
<dbReference type="Pfam" id="PF06580">
    <property type="entry name" value="His_kinase"/>
    <property type="match status" value="1"/>
</dbReference>
<evidence type="ECO:0000256" key="1">
    <source>
        <dbReference type="SAM" id="Phobius"/>
    </source>
</evidence>
<dbReference type="GO" id="GO:0016301">
    <property type="term" value="F:kinase activity"/>
    <property type="evidence" value="ECO:0007669"/>
    <property type="project" value="UniProtKB-KW"/>
</dbReference>
<keyword evidence="1" id="KW-0812">Transmembrane</keyword>
<evidence type="ECO:0000259" key="2">
    <source>
        <dbReference type="Pfam" id="PF06580"/>
    </source>
</evidence>
<dbReference type="InterPro" id="IPR010559">
    <property type="entry name" value="Sig_transdc_His_kin_internal"/>
</dbReference>
<organism evidence="3 4">
    <name type="scientific">Flavobacterium cerinum</name>
    <dbReference type="NCBI Taxonomy" id="2502784"/>
    <lineage>
        <taxon>Bacteria</taxon>
        <taxon>Pseudomonadati</taxon>
        <taxon>Bacteroidota</taxon>
        <taxon>Flavobacteriia</taxon>
        <taxon>Flavobacteriales</taxon>
        <taxon>Flavobacteriaceae</taxon>
        <taxon>Flavobacterium</taxon>
    </lineage>
</organism>
<dbReference type="Gene3D" id="3.30.565.10">
    <property type="entry name" value="Histidine kinase-like ATPase, C-terminal domain"/>
    <property type="match status" value="1"/>
</dbReference>
<dbReference type="PANTHER" id="PTHR34220">
    <property type="entry name" value="SENSOR HISTIDINE KINASE YPDA"/>
    <property type="match status" value="1"/>
</dbReference>
<dbReference type="SUPFAM" id="SSF55874">
    <property type="entry name" value="ATPase domain of HSP90 chaperone/DNA topoisomerase II/histidine kinase"/>
    <property type="match status" value="1"/>
</dbReference>